<protein>
    <submittedName>
        <fullName evidence="2">Uncharacterized protein</fullName>
    </submittedName>
</protein>
<reference evidence="2 3" key="1">
    <citation type="submission" date="2018-11" db="EMBL/GenBank/DDBJ databases">
        <title>Genomes From Bacteria Associated with the Canine Oral Cavity: a Test Case for Automated Genome-Based Taxonomic Assignment.</title>
        <authorList>
            <person name="Coil D.A."/>
            <person name="Jospin G."/>
            <person name="Darling A.E."/>
            <person name="Wallis C."/>
            <person name="Davis I.J."/>
            <person name="Harris S."/>
            <person name="Eisen J.A."/>
            <person name="Holcombe L.J."/>
            <person name="O'Flynn C."/>
        </authorList>
    </citation>
    <scope>NUCLEOTIDE SEQUENCE [LARGE SCALE GENOMIC DNA]</scope>
    <source>
        <strain evidence="2 3">OH887_COT-365</strain>
    </source>
</reference>
<evidence type="ECO:0000313" key="2">
    <source>
        <dbReference type="EMBL" id="RRD07068.1"/>
    </source>
</evidence>
<feature type="transmembrane region" description="Helical" evidence="1">
    <location>
        <begin position="20"/>
        <end position="37"/>
    </location>
</feature>
<keyword evidence="1" id="KW-0812">Transmembrane</keyword>
<gene>
    <name evidence="2" type="ORF">EII34_00810</name>
</gene>
<accession>A0A3P1TCR5</accession>
<keyword evidence="1" id="KW-1133">Transmembrane helix</keyword>
<feature type="transmembrane region" description="Helical" evidence="1">
    <location>
        <begin position="76"/>
        <end position="99"/>
    </location>
</feature>
<feature type="transmembrane region" description="Helical" evidence="1">
    <location>
        <begin position="111"/>
        <end position="132"/>
    </location>
</feature>
<dbReference type="EMBL" id="RQZG01000001">
    <property type="protein sequence ID" value="RRD07068.1"/>
    <property type="molecule type" value="Genomic_DNA"/>
</dbReference>
<name>A0A3P1TCR5_9ACTN</name>
<dbReference type="AlphaFoldDB" id="A0A3P1TCR5"/>
<dbReference type="Proteomes" id="UP000280819">
    <property type="component" value="Unassembled WGS sequence"/>
</dbReference>
<comment type="caution">
    <text evidence="2">The sequence shown here is derived from an EMBL/GenBank/DDBJ whole genome shotgun (WGS) entry which is preliminary data.</text>
</comment>
<sequence>MRGEHRVTGATRRARQMMVGGLVAGHALGIVVCGLALTAGGAALVGALLGFAAVVIFFSIGQAIEIVACELEPVQGMAIVLASYAIRVTGVGAGLWFLVGHPTIGPAIDRYWMVAAVIVTVLAWTSGVVVTASRQRVPVYDIHDD</sequence>
<keyword evidence="1" id="KW-0472">Membrane</keyword>
<feature type="transmembrane region" description="Helical" evidence="1">
    <location>
        <begin position="43"/>
        <end position="64"/>
    </location>
</feature>
<dbReference type="RefSeq" id="WP_124841795.1">
    <property type="nucleotide sequence ID" value="NZ_RQZG01000001.1"/>
</dbReference>
<organism evidence="2 3">
    <name type="scientific">Arachnia propionica</name>
    <dbReference type="NCBI Taxonomy" id="1750"/>
    <lineage>
        <taxon>Bacteria</taxon>
        <taxon>Bacillati</taxon>
        <taxon>Actinomycetota</taxon>
        <taxon>Actinomycetes</taxon>
        <taxon>Propionibacteriales</taxon>
        <taxon>Propionibacteriaceae</taxon>
        <taxon>Arachnia</taxon>
    </lineage>
</organism>
<evidence type="ECO:0000256" key="1">
    <source>
        <dbReference type="SAM" id="Phobius"/>
    </source>
</evidence>
<proteinExistence type="predicted"/>
<dbReference type="OrthoDB" id="3731475at2"/>
<evidence type="ECO:0000313" key="3">
    <source>
        <dbReference type="Proteomes" id="UP000280819"/>
    </source>
</evidence>